<dbReference type="InterPro" id="IPR046936">
    <property type="entry name" value="BIM1-like"/>
</dbReference>
<evidence type="ECO:0000256" key="1">
    <source>
        <dbReference type="ARBA" id="ARBA00004236"/>
    </source>
</evidence>
<evidence type="ECO:0000256" key="5">
    <source>
        <dbReference type="ARBA" id="ARBA00023180"/>
    </source>
</evidence>
<evidence type="ECO:0000256" key="4">
    <source>
        <dbReference type="ARBA" id="ARBA00023136"/>
    </source>
</evidence>
<organism evidence="10 11">
    <name type="scientific">Glomus cerebriforme</name>
    <dbReference type="NCBI Taxonomy" id="658196"/>
    <lineage>
        <taxon>Eukaryota</taxon>
        <taxon>Fungi</taxon>
        <taxon>Fungi incertae sedis</taxon>
        <taxon>Mucoromycota</taxon>
        <taxon>Glomeromycotina</taxon>
        <taxon>Glomeromycetes</taxon>
        <taxon>Glomerales</taxon>
        <taxon>Glomeraceae</taxon>
        <taxon>Glomus</taxon>
    </lineage>
</organism>
<name>A0A397SXI8_9GLOM</name>
<dbReference type="InterPro" id="IPR046530">
    <property type="entry name" value="BIM1-like_dom"/>
</dbReference>
<keyword evidence="4" id="KW-0472">Membrane</keyword>
<evidence type="ECO:0000256" key="7">
    <source>
        <dbReference type="ARBA" id="ARBA00037868"/>
    </source>
</evidence>
<dbReference type="OrthoDB" id="2146436at2759"/>
<evidence type="ECO:0000256" key="2">
    <source>
        <dbReference type="ARBA" id="ARBA00022475"/>
    </source>
</evidence>
<evidence type="ECO:0000256" key="6">
    <source>
        <dbReference type="ARBA" id="ARBA00023288"/>
    </source>
</evidence>
<dbReference type="AlphaFoldDB" id="A0A397SXI8"/>
<comment type="caution">
    <text evidence="10">The sequence shown here is derived from an EMBL/GenBank/DDBJ whole genome shotgun (WGS) entry which is preliminary data.</text>
</comment>
<protein>
    <recommendedName>
        <fullName evidence="9">Copper acquisition factor BIM1-like domain-containing protein</fullName>
    </recommendedName>
</protein>
<dbReference type="Proteomes" id="UP000265703">
    <property type="component" value="Unassembled WGS sequence"/>
</dbReference>
<keyword evidence="11" id="KW-1185">Reference proteome</keyword>
<evidence type="ECO:0000256" key="8">
    <source>
        <dbReference type="SAM" id="SignalP"/>
    </source>
</evidence>
<feature type="domain" description="Copper acquisition factor BIM1-like" evidence="9">
    <location>
        <begin position="22"/>
        <end position="152"/>
    </location>
</feature>
<reference evidence="10 11" key="1">
    <citation type="submission" date="2018-06" db="EMBL/GenBank/DDBJ databases">
        <title>Comparative genomics reveals the genomic features of Rhizophagus irregularis, R. cerebriforme, R. diaphanum and Gigaspora rosea, and their symbiotic lifestyle signature.</title>
        <authorList>
            <person name="Morin E."/>
            <person name="San Clemente H."/>
            <person name="Chen E.C.H."/>
            <person name="De La Providencia I."/>
            <person name="Hainaut M."/>
            <person name="Kuo A."/>
            <person name="Kohler A."/>
            <person name="Murat C."/>
            <person name="Tang N."/>
            <person name="Roy S."/>
            <person name="Loubradou J."/>
            <person name="Henrissat B."/>
            <person name="Grigoriev I.V."/>
            <person name="Corradi N."/>
            <person name="Roux C."/>
            <person name="Martin F.M."/>
        </authorList>
    </citation>
    <scope>NUCLEOTIDE SEQUENCE [LARGE SCALE GENOMIC DNA]</scope>
    <source>
        <strain evidence="10 11">DAOM 227022</strain>
    </source>
</reference>
<gene>
    <name evidence="10" type="ORF">C1645_877228</name>
</gene>
<comment type="subcellular location">
    <subcellularLocation>
        <location evidence="1">Cell membrane</location>
    </subcellularLocation>
    <subcellularLocation>
        <location evidence="7">Endomembrane system</location>
        <topology evidence="7">Lipid-anchor</topology>
    </subcellularLocation>
</comment>
<accession>A0A397SXI8</accession>
<dbReference type="Pfam" id="PF20238">
    <property type="entry name" value="BIM1-like_dom"/>
    <property type="match status" value="1"/>
</dbReference>
<dbReference type="GO" id="GO:0005886">
    <property type="term" value="C:plasma membrane"/>
    <property type="evidence" value="ECO:0007669"/>
    <property type="project" value="UniProtKB-SubCell"/>
</dbReference>
<keyword evidence="6" id="KW-0449">Lipoprotein</keyword>
<evidence type="ECO:0000313" key="10">
    <source>
        <dbReference type="EMBL" id="RIA88705.1"/>
    </source>
</evidence>
<evidence type="ECO:0000259" key="9">
    <source>
        <dbReference type="Pfam" id="PF20238"/>
    </source>
</evidence>
<dbReference type="PANTHER" id="PTHR34992">
    <property type="entry name" value="HYPHAL ANASTAMOSIS-7 PROTEIN"/>
    <property type="match status" value="1"/>
</dbReference>
<keyword evidence="3 8" id="KW-0732">Signal</keyword>
<dbReference type="PANTHER" id="PTHR34992:SF1">
    <property type="entry name" value="COPPER ACQUISITION FACTOR BIM1-LIKE DOMAIN-CONTAINING PROTEIN"/>
    <property type="match status" value="1"/>
</dbReference>
<dbReference type="EMBL" id="QKYT01000252">
    <property type="protein sequence ID" value="RIA88705.1"/>
    <property type="molecule type" value="Genomic_DNA"/>
</dbReference>
<dbReference type="GO" id="GO:0012505">
    <property type="term" value="C:endomembrane system"/>
    <property type="evidence" value="ECO:0007669"/>
    <property type="project" value="UniProtKB-SubCell"/>
</dbReference>
<sequence>MNILKNFAAFFVLFLVLISSANAHMKFDNPPFRGDNEDTMPQPPCGGFNDVNSTAITPFPVNEGQATTEFEDGTGILIYSYAPNSNSTFTPVSDNVQISIPDGTGPKPFTTPIDLSKAGAKVGDQGVLQAYFTDGKNMTWYQCADITVVNPLKNEASPFADTSEVTFFVIALASLIIAF</sequence>
<evidence type="ECO:0000313" key="11">
    <source>
        <dbReference type="Proteomes" id="UP000265703"/>
    </source>
</evidence>
<feature type="signal peptide" evidence="8">
    <location>
        <begin position="1"/>
        <end position="23"/>
    </location>
</feature>
<keyword evidence="2" id="KW-1003">Cell membrane</keyword>
<dbReference type="STRING" id="658196.A0A397SXI8"/>
<evidence type="ECO:0000256" key="3">
    <source>
        <dbReference type="ARBA" id="ARBA00022729"/>
    </source>
</evidence>
<proteinExistence type="predicted"/>
<feature type="chain" id="PRO_5017327662" description="Copper acquisition factor BIM1-like domain-containing protein" evidence="8">
    <location>
        <begin position="24"/>
        <end position="179"/>
    </location>
</feature>
<keyword evidence="5" id="KW-0325">Glycoprotein</keyword>